<accession>A0A8X6MRL6</accession>
<evidence type="ECO:0000313" key="3">
    <source>
        <dbReference type="Proteomes" id="UP000887013"/>
    </source>
</evidence>
<feature type="region of interest" description="Disordered" evidence="1">
    <location>
        <begin position="175"/>
        <end position="270"/>
    </location>
</feature>
<evidence type="ECO:0000256" key="1">
    <source>
        <dbReference type="SAM" id="MobiDB-lite"/>
    </source>
</evidence>
<evidence type="ECO:0000313" key="2">
    <source>
        <dbReference type="EMBL" id="GFS74125.1"/>
    </source>
</evidence>
<keyword evidence="3" id="KW-1185">Reference proteome</keyword>
<reference evidence="2" key="1">
    <citation type="submission" date="2020-08" db="EMBL/GenBank/DDBJ databases">
        <title>Multicomponent nature underlies the extraordinary mechanical properties of spider dragline silk.</title>
        <authorList>
            <person name="Kono N."/>
            <person name="Nakamura H."/>
            <person name="Mori M."/>
            <person name="Yoshida Y."/>
            <person name="Ohtoshi R."/>
            <person name="Malay A.D."/>
            <person name="Moran D.A.P."/>
            <person name="Tomita M."/>
            <person name="Numata K."/>
            <person name="Arakawa K."/>
        </authorList>
    </citation>
    <scope>NUCLEOTIDE SEQUENCE</scope>
</reference>
<protein>
    <submittedName>
        <fullName evidence="2">Uncharacterized protein</fullName>
    </submittedName>
</protein>
<comment type="caution">
    <text evidence="2">The sequence shown here is derived from an EMBL/GenBank/DDBJ whole genome shotgun (WGS) entry which is preliminary data.</text>
</comment>
<sequence>MDTSTVEYIFASQFLHFIMKRRGVFWRSRDLLCRVHSNLFNTLIQDFVSQYLDKEERNIYILFLKMNRRFKVDNETLPMVDESLKNGIFNEVSTIAELIRYCIVLCQFSLLAYLKGSYLAPYTGLIATYDAIKIYIANKVESPDVFWASLNVHISELVHGIPKIIMDIPSRDLQKNGVSKQESRRQELKGENKIQNPRGKELQNKQAAKSSLLERQVMFHQQQSQLKGQDTTTEQVQKQKKNMTQQRQRDEEQKASFQQAQRRPQEQYRWQREQNQLIQSHKPVMQELKKLLNQKEQHREQKRLPQGQEQKEQLQGKERFHWHKEKKVSFQQPIQRWPQEQYQSQREQNQLIQKHKPVVQELKQIHQQKEQLQLHRKQKSQLQEQEQLMQGQKYMHQDKKLQWQQKLKLFSYPFTQHQELFQRQLDQLQKQQELLHCQQIKLQIQQQQLQCHQDQLQIQQQHNPL</sequence>
<dbReference type="Proteomes" id="UP000887013">
    <property type="component" value="Unassembled WGS sequence"/>
</dbReference>
<organism evidence="2 3">
    <name type="scientific">Nephila pilipes</name>
    <name type="common">Giant wood spider</name>
    <name type="synonym">Nephila maculata</name>
    <dbReference type="NCBI Taxonomy" id="299642"/>
    <lineage>
        <taxon>Eukaryota</taxon>
        <taxon>Metazoa</taxon>
        <taxon>Ecdysozoa</taxon>
        <taxon>Arthropoda</taxon>
        <taxon>Chelicerata</taxon>
        <taxon>Arachnida</taxon>
        <taxon>Araneae</taxon>
        <taxon>Araneomorphae</taxon>
        <taxon>Entelegynae</taxon>
        <taxon>Araneoidea</taxon>
        <taxon>Nephilidae</taxon>
        <taxon>Nephila</taxon>
    </lineage>
</organism>
<proteinExistence type="predicted"/>
<dbReference type="EMBL" id="BMAW01096300">
    <property type="protein sequence ID" value="GFS74125.1"/>
    <property type="molecule type" value="Genomic_DNA"/>
</dbReference>
<dbReference type="OrthoDB" id="6465447at2759"/>
<gene>
    <name evidence="2" type="ORF">NPIL_324081</name>
</gene>
<dbReference type="AlphaFoldDB" id="A0A8X6MRL6"/>
<feature type="compositionally biased region" description="Polar residues" evidence="1">
    <location>
        <begin position="219"/>
        <end position="246"/>
    </location>
</feature>
<feature type="compositionally biased region" description="Basic and acidic residues" evidence="1">
    <location>
        <begin position="181"/>
        <end position="203"/>
    </location>
</feature>
<feature type="region of interest" description="Disordered" evidence="1">
    <location>
        <begin position="294"/>
        <end position="313"/>
    </location>
</feature>
<name>A0A8X6MRL6_NEPPI</name>